<comment type="caution">
    <text evidence="2">The sequence shown here is derived from an EMBL/GenBank/DDBJ whole genome shotgun (WGS) entry which is preliminary data.</text>
</comment>
<keyword evidence="3" id="KW-1185">Reference proteome</keyword>
<name>A0A7Y4P6T9_9BURK</name>
<accession>A0A7Y4P6T9</accession>
<feature type="domain" description="AAA-ATPase-like" evidence="1">
    <location>
        <begin position="10"/>
        <end position="211"/>
    </location>
</feature>
<keyword evidence="2" id="KW-0067">ATP-binding</keyword>
<sequence>MMSSPKKLLPIGIETFEKISSGRYYYVDKTPLLIKLLNTSEFVFLSRPRRFGKSLTMDTIAQLFAGRKELFTGLYAEENWNWEETYPVIHLSFAGQPEKGNVPQLREMIGGFLEENARRFNIPIDEKVWEKGIGYAFRDLIQKTNEQHQKPVVILIDEYDKPIIDNLSDTQIAEEIRSILTSLYSQLKACSGLIRFAMLTGVSKFAQMSLFSGLNNLRDISLEAEYSALCGYTQKELERFFAPELVGVDLEEVKRWYNGYNWRGESVYNPFDVLLFLASSEKEFLPHWFSTGGNTHFLFDLMKAQSFNMLDIQQPIDPISLMNSNDIGNLPVQSVLFQSGYLTIDQVIRDEDGVQYLLKFPNVEVRQSFTKGLLDYMVNTATQPYLTDLKTALNQGDIEKMQMAIRSAFAALPYQWTMNTPIPNYEGYWASCFYMFFASRCVMMKAEDTSARGRADLVVVQKGNVYIFEFKTSNNGDAQSALAQIREKRYADAYRANAQRIFEIGVSFNTEAKEVKFAVQKVS</sequence>
<dbReference type="InterPro" id="IPR012547">
    <property type="entry name" value="PDDEXK_9"/>
</dbReference>
<dbReference type="Proteomes" id="UP000541421">
    <property type="component" value="Unassembled WGS sequence"/>
</dbReference>
<organism evidence="2 3">
    <name type="scientific">Pelistega europaea</name>
    <dbReference type="NCBI Taxonomy" id="106147"/>
    <lineage>
        <taxon>Bacteria</taxon>
        <taxon>Pseudomonadati</taxon>
        <taxon>Pseudomonadota</taxon>
        <taxon>Betaproteobacteria</taxon>
        <taxon>Burkholderiales</taxon>
        <taxon>Alcaligenaceae</taxon>
        <taxon>Pelistega</taxon>
    </lineage>
</organism>
<dbReference type="Gene3D" id="3.40.50.300">
    <property type="entry name" value="P-loop containing nucleotide triphosphate hydrolases"/>
    <property type="match status" value="1"/>
</dbReference>
<dbReference type="PANTHER" id="PTHR34825:SF1">
    <property type="entry name" value="AAA-ATPASE-LIKE DOMAIN-CONTAINING PROTEIN"/>
    <property type="match status" value="1"/>
</dbReference>
<gene>
    <name evidence="2" type="ORF">HKX40_08995</name>
</gene>
<dbReference type="GO" id="GO:0005524">
    <property type="term" value="F:ATP binding"/>
    <property type="evidence" value="ECO:0007669"/>
    <property type="project" value="UniProtKB-KW"/>
</dbReference>
<dbReference type="AlphaFoldDB" id="A0A7Y4P6T9"/>
<dbReference type="RefSeq" id="WP_171589248.1">
    <property type="nucleotide sequence ID" value="NZ_JABGBO010000010.1"/>
</dbReference>
<evidence type="ECO:0000313" key="3">
    <source>
        <dbReference type="Proteomes" id="UP000541421"/>
    </source>
</evidence>
<protein>
    <submittedName>
        <fullName evidence="2">ATP-binding protein</fullName>
    </submittedName>
</protein>
<reference evidence="2 3" key="1">
    <citation type="submission" date="2020-05" db="EMBL/GenBank/DDBJ databases">
        <authorList>
            <person name="Niu N."/>
        </authorList>
    </citation>
    <scope>NUCLEOTIDE SEQUENCE [LARGE SCALE GENOMIC DNA]</scope>
    <source>
        <strain evidence="2 3">LMG10982</strain>
    </source>
</reference>
<dbReference type="Pfam" id="PF09820">
    <property type="entry name" value="AAA-ATPase_like"/>
    <property type="match status" value="1"/>
</dbReference>
<dbReference type="EMBL" id="JABGBO010000010">
    <property type="protein sequence ID" value="NOL50264.1"/>
    <property type="molecule type" value="Genomic_DNA"/>
</dbReference>
<dbReference type="Pfam" id="PF08011">
    <property type="entry name" value="PDDEXK_9"/>
    <property type="match status" value="1"/>
</dbReference>
<dbReference type="PANTHER" id="PTHR34825">
    <property type="entry name" value="CONSERVED PROTEIN, WITH A WEAK D-GALACTARATE DEHYDRATASE/ALTRONATE HYDROLASE DOMAIN"/>
    <property type="match status" value="1"/>
</dbReference>
<dbReference type="SUPFAM" id="SSF52540">
    <property type="entry name" value="P-loop containing nucleoside triphosphate hydrolases"/>
    <property type="match status" value="1"/>
</dbReference>
<dbReference type="InterPro" id="IPR027417">
    <property type="entry name" value="P-loop_NTPase"/>
</dbReference>
<evidence type="ECO:0000313" key="2">
    <source>
        <dbReference type="EMBL" id="NOL50264.1"/>
    </source>
</evidence>
<evidence type="ECO:0000259" key="1">
    <source>
        <dbReference type="Pfam" id="PF09820"/>
    </source>
</evidence>
<keyword evidence="2" id="KW-0547">Nucleotide-binding</keyword>
<proteinExistence type="predicted"/>
<dbReference type="InterPro" id="IPR018631">
    <property type="entry name" value="AAA-ATPase-like_dom"/>
</dbReference>